<evidence type="ECO:0000256" key="8">
    <source>
        <dbReference type="ARBA" id="ARBA00029447"/>
    </source>
</evidence>
<dbReference type="EMBL" id="CP014229">
    <property type="protein sequence ID" value="AMD90828.1"/>
    <property type="molecule type" value="Genomic_DNA"/>
</dbReference>
<sequence>MLAWYRHLRMTPKIVLPVTIVLVVILSFLTWQIQSKSSQAIESVAKRELSALAAQNGNFVRSLLNMAVNEAGALADSLEQSLKKGVIPSRETLMAMEEGLHLGNPELFGCGVMWEPNAFDGKDEAYRGVPGSNAEGRFLSYSSAGAAITDLGDQLEKSYYTVPKKTLAPYLSDPYPFTVNGKPIPMSTASYPIIVDNVFRGTVVVDLSLAKLEEIITGIAVYDSGYAGLITDLGLVVAHKSKDLEGKNLFDINRFNDPTAAAKAFKAGKAYTEEVNTKEGRVFRYYQPITIRGSSQHWYLAVIAPMDEVLAQANSISRMTIALCVATLVVLLVVIFLLIRSSVKPINYLARTAEIIADGNLEQPIEDERFGGEVKMLSTSLKKMIASLVEGIKKAEALSASAQEESRKAQEAMTQAEAASKEAQAKTQTMLTAADKLEEVGNVVSSASSELSAQIEQSDRGAAESAQRLSEAATAMNEMNATVQEVAKNAGSASTASADTKEKAEAGAQVVAKAVRSIEQVHQMSLELKGDMTQLNEHAQDITRIMGVISDIADQTNLLALNAAIEAARAGEAGRGFAVVADEVRKLAEKTMASTNDVGNAIKAIQESTAKSMTGVDNAVERIGEATELASQSGAALEEIVATVETTADQVNAIATASEEQSAASEEINQSIVQVNDMSRQTAEAMAEAARAVSDLAAQAHGLTELIEAMKKG</sequence>
<evidence type="ECO:0000256" key="3">
    <source>
        <dbReference type="ARBA" id="ARBA00022500"/>
    </source>
</evidence>
<dbReference type="GO" id="GO:0005886">
    <property type="term" value="C:plasma membrane"/>
    <property type="evidence" value="ECO:0007669"/>
    <property type="project" value="UniProtKB-SubCell"/>
</dbReference>
<feature type="domain" description="Methyl-accepting transducer" evidence="12">
    <location>
        <begin position="440"/>
        <end position="676"/>
    </location>
</feature>
<keyword evidence="6 11" id="KW-0472">Membrane</keyword>
<dbReference type="Proteomes" id="UP000069241">
    <property type="component" value="Chromosome"/>
</dbReference>
<feature type="transmembrane region" description="Helical" evidence="11">
    <location>
        <begin position="14"/>
        <end position="33"/>
    </location>
</feature>
<reference evidence="15" key="1">
    <citation type="submission" date="2016-02" db="EMBL/GenBank/DDBJ databases">
        <authorList>
            <person name="Holder M.E."/>
            <person name="Ajami N.J."/>
            <person name="Petrosino J.F."/>
        </authorList>
    </citation>
    <scope>NUCLEOTIDE SEQUENCE [LARGE SCALE GENOMIC DNA]</scope>
    <source>
        <strain evidence="15">CCUG 45958</strain>
    </source>
</reference>
<evidence type="ECO:0000256" key="1">
    <source>
        <dbReference type="ARBA" id="ARBA00004651"/>
    </source>
</evidence>
<dbReference type="SUPFAM" id="SSF58104">
    <property type="entry name" value="Methyl-accepting chemotaxis protein (MCP) signaling domain"/>
    <property type="match status" value="1"/>
</dbReference>
<dbReference type="Pfam" id="PF00672">
    <property type="entry name" value="HAMP"/>
    <property type="match status" value="1"/>
</dbReference>
<dbReference type="Gene3D" id="6.10.340.10">
    <property type="match status" value="1"/>
</dbReference>
<evidence type="ECO:0000256" key="5">
    <source>
        <dbReference type="ARBA" id="ARBA00022989"/>
    </source>
</evidence>
<keyword evidence="14" id="KW-0418">Kinase</keyword>
<feature type="domain" description="HAMP" evidence="13">
    <location>
        <begin position="340"/>
        <end position="393"/>
    </location>
</feature>
<dbReference type="SMART" id="SM00304">
    <property type="entry name" value="HAMP"/>
    <property type="match status" value="1"/>
</dbReference>
<dbReference type="SUPFAM" id="SSF158472">
    <property type="entry name" value="HAMP domain-like"/>
    <property type="match status" value="1"/>
</dbReference>
<dbReference type="Pfam" id="PF02743">
    <property type="entry name" value="dCache_1"/>
    <property type="match status" value="1"/>
</dbReference>
<keyword evidence="14" id="KW-0808">Transferase</keyword>
<keyword evidence="5 11" id="KW-1133">Transmembrane helix</keyword>
<dbReference type="KEGG" id="dfi:AXF13_12230"/>
<dbReference type="CDD" id="cd12912">
    <property type="entry name" value="PDC2_MCP_like"/>
    <property type="match status" value="1"/>
</dbReference>
<feature type="transmembrane region" description="Helical" evidence="11">
    <location>
        <begin position="319"/>
        <end position="339"/>
    </location>
</feature>
<dbReference type="GO" id="GO:0007165">
    <property type="term" value="P:signal transduction"/>
    <property type="evidence" value="ECO:0007669"/>
    <property type="project" value="UniProtKB-KW"/>
</dbReference>
<keyword evidence="7 9" id="KW-0807">Transducer</keyword>
<proteinExistence type="inferred from homology"/>
<dbReference type="InterPro" id="IPR033479">
    <property type="entry name" value="dCache_1"/>
</dbReference>
<dbReference type="RefSeq" id="WP_062253618.1">
    <property type="nucleotide sequence ID" value="NZ_CP014229.1"/>
</dbReference>
<comment type="similarity">
    <text evidence="8">Belongs to the methyl-accepting chemotaxis (MCP) protein family.</text>
</comment>
<evidence type="ECO:0000256" key="10">
    <source>
        <dbReference type="SAM" id="Coils"/>
    </source>
</evidence>
<evidence type="ECO:0000256" key="2">
    <source>
        <dbReference type="ARBA" id="ARBA00022475"/>
    </source>
</evidence>
<dbReference type="PROSITE" id="PS50111">
    <property type="entry name" value="CHEMOTAXIS_TRANSDUC_2"/>
    <property type="match status" value="1"/>
</dbReference>
<keyword evidence="3" id="KW-0145">Chemotaxis</keyword>
<evidence type="ECO:0000256" key="9">
    <source>
        <dbReference type="PROSITE-ProRule" id="PRU00284"/>
    </source>
</evidence>
<gene>
    <name evidence="14" type="ORF">AXF13_12230</name>
</gene>
<dbReference type="Pfam" id="PF00015">
    <property type="entry name" value="MCPsignal"/>
    <property type="match status" value="1"/>
</dbReference>
<dbReference type="InterPro" id="IPR004089">
    <property type="entry name" value="MCPsignal_dom"/>
</dbReference>
<dbReference type="PANTHER" id="PTHR32089">
    <property type="entry name" value="METHYL-ACCEPTING CHEMOTAXIS PROTEIN MCPB"/>
    <property type="match status" value="1"/>
</dbReference>
<evidence type="ECO:0000313" key="15">
    <source>
        <dbReference type="Proteomes" id="UP000069241"/>
    </source>
</evidence>
<keyword evidence="4 11" id="KW-0812">Transmembrane</keyword>
<comment type="subcellular location">
    <subcellularLocation>
        <location evidence="1">Cell membrane</location>
        <topology evidence="1">Multi-pass membrane protein</topology>
    </subcellularLocation>
</comment>
<name>A0A109W4R0_9BACT</name>
<evidence type="ECO:0000256" key="4">
    <source>
        <dbReference type="ARBA" id="ARBA00022692"/>
    </source>
</evidence>
<evidence type="ECO:0000259" key="13">
    <source>
        <dbReference type="PROSITE" id="PS50885"/>
    </source>
</evidence>
<accession>A0A109W4R0</accession>
<feature type="coiled-coil region" evidence="10">
    <location>
        <begin position="392"/>
        <end position="429"/>
    </location>
</feature>
<evidence type="ECO:0000313" key="14">
    <source>
        <dbReference type="EMBL" id="AMD90828.1"/>
    </source>
</evidence>
<dbReference type="GO" id="GO:0006935">
    <property type="term" value="P:chemotaxis"/>
    <property type="evidence" value="ECO:0007669"/>
    <property type="project" value="UniProtKB-KW"/>
</dbReference>
<evidence type="ECO:0000256" key="11">
    <source>
        <dbReference type="SAM" id="Phobius"/>
    </source>
</evidence>
<dbReference type="STRING" id="44742.AXF13_12230"/>
<evidence type="ECO:0000259" key="12">
    <source>
        <dbReference type="PROSITE" id="PS50111"/>
    </source>
</evidence>
<organism evidence="14 15">
    <name type="scientific">Desulfovibrio fairfieldensis</name>
    <dbReference type="NCBI Taxonomy" id="44742"/>
    <lineage>
        <taxon>Bacteria</taxon>
        <taxon>Pseudomonadati</taxon>
        <taxon>Thermodesulfobacteriota</taxon>
        <taxon>Desulfovibrionia</taxon>
        <taxon>Desulfovibrionales</taxon>
        <taxon>Desulfovibrionaceae</taxon>
        <taxon>Desulfovibrio</taxon>
    </lineage>
</organism>
<dbReference type="CDD" id="cd12913">
    <property type="entry name" value="PDC1_MCP_like"/>
    <property type="match status" value="1"/>
</dbReference>
<protein>
    <submittedName>
        <fullName evidence="14">Histidine kinase</fullName>
    </submittedName>
</protein>
<dbReference type="SMART" id="SM00283">
    <property type="entry name" value="MA"/>
    <property type="match status" value="1"/>
</dbReference>
<dbReference type="Gene3D" id="3.30.450.20">
    <property type="entry name" value="PAS domain"/>
    <property type="match status" value="2"/>
</dbReference>
<dbReference type="Gene3D" id="1.10.287.950">
    <property type="entry name" value="Methyl-accepting chemotaxis protein"/>
    <property type="match status" value="1"/>
</dbReference>
<keyword evidence="10" id="KW-0175">Coiled coil</keyword>
<dbReference type="CDD" id="cd06225">
    <property type="entry name" value="HAMP"/>
    <property type="match status" value="1"/>
</dbReference>
<dbReference type="PROSITE" id="PS50885">
    <property type="entry name" value="HAMP"/>
    <property type="match status" value="1"/>
</dbReference>
<dbReference type="InterPro" id="IPR003660">
    <property type="entry name" value="HAMP_dom"/>
</dbReference>
<dbReference type="AlphaFoldDB" id="A0A109W4R0"/>
<evidence type="ECO:0000256" key="7">
    <source>
        <dbReference type="ARBA" id="ARBA00023224"/>
    </source>
</evidence>
<keyword evidence="2" id="KW-1003">Cell membrane</keyword>
<dbReference type="GO" id="GO:0016301">
    <property type="term" value="F:kinase activity"/>
    <property type="evidence" value="ECO:0007669"/>
    <property type="project" value="UniProtKB-KW"/>
</dbReference>
<keyword evidence="15" id="KW-1185">Reference proteome</keyword>
<dbReference type="PANTHER" id="PTHR32089:SF112">
    <property type="entry name" value="LYSOZYME-LIKE PROTEIN-RELATED"/>
    <property type="match status" value="1"/>
</dbReference>
<dbReference type="FunFam" id="1.10.287.950:FF:000001">
    <property type="entry name" value="Methyl-accepting chemotaxis sensory transducer"/>
    <property type="match status" value="1"/>
</dbReference>
<dbReference type="CDD" id="cd11386">
    <property type="entry name" value="MCP_signal"/>
    <property type="match status" value="1"/>
</dbReference>
<evidence type="ECO:0000256" key="6">
    <source>
        <dbReference type="ARBA" id="ARBA00023136"/>
    </source>
</evidence>